<dbReference type="InterPro" id="IPR018193">
    <property type="entry name" value="Glyc_kinase_flavodox-like_fold"/>
</dbReference>
<name>A0A2R5EKA9_9BACL</name>
<organism evidence="5 6">
    <name type="scientific">Paenibacillus agaridevorans</name>
    <dbReference type="NCBI Taxonomy" id="171404"/>
    <lineage>
        <taxon>Bacteria</taxon>
        <taxon>Bacillati</taxon>
        <taxon>Bacillota</taxon>
        <taxon>Bacilli</taxon>
        <taxon>Bacillales</taxon>
        <taxon>Paenibacillaceae</taxon>
        <taxon>Paenibacillus</taxon>
    </lineage>
</organism>
<dbReference type="Pfam" id="PF02595">
    <property type="entry name" value="Gly_kinase"/>
    <property type="match status" value="1"/>
</dbReference>
<dbReference type="GO" id="GO:0008887">
    <property type="term" value="F:glycerate kinase activity"/>
    <property type="evidence" value="ECO:0007669"/>
    <property type="project" value="UniProtKB-UniRule"/>
</dbReference>
<dbReference type="PANTHER" id="PTHR21599:SF0">
    <property type="entry name" value="GLYCERATE KINASE"/>
    <property type="match status" value="1"/>
</dbReference>
<comment type="similarity">
    <text evidence="1 4">Belongs to the glycerate kinase type-1 family.</text>
</comment>
<dbReference type="SUPFAM" id="SSF110738">
    <property type="entry name" value="Glycerate kinase I"/>
    <property type="match status" value="1"/>
</dbReference>
<dbReference type="InterPro" id="IPR036129">
    <property type="entry name" value="Glycerate_kinase_sf"/>
</dbReference>
<evidence type="ECO:0000313" key="6">
    <source>
        <dbReference type="Proteomes" id="UP000245202"/>
    </source>
</evidence>
<reference evidence="5 6" key="1">
    <citation type="submission" date="2017-08" db="EMBL/GenBank/DDBJ databases">
        <title>Substantial Increase in Enzyme Production by Combined Drug-Resistance Mutations in Paenibacillus agaridevorans.</title>
        <authorList>
            <person name="Tanaka Y."/>
            <person name="Funane K."/>
            <person name="Hosaka T."/>
            <person name="Shiwa Y."/>
            <person name="Fujita N."/>
            <person name="Miyazaki T."/>
            <person name="Yoshikawa H."/>
            <person name="Murakami K."/>
            <person name="Kasahara K."/>
            <person name="Inaoka T."/>
            <person name="Hiraga Y."/>
            <person name="Ochi K."/>
        </authorList>
    </citation>
    <scope>NUCLEOTIDE SEQUENCE [LARGE SCALE GENOMIC DNA]</scope>
    <source>
        <strain evidence="5 6">T-3040</strain>
    </source>
</reference>
<evidence type="ECO:0000313" key="5">
    <source>
        <dbReference type="EMBL" id="GBG06545.1"/>
    </source>
</evidence>
<dbReference type="GO" id="GO:0031388">
    <property type="term" value="P:organic acid phosphorylation"/>
    <property type="evidence" value="ECO:0007669"/>
    <property type="project" value="UniProtKB-UniRule"/>
</dbReference>
<dbReference type="PANTHER" id="PTHR21599">
    <property type="entry name" value="GLYCERATE KINASE"/>
    <property type="match status" value="1"/>
</dbReference>
<evidence type="ECO:0000256" key="1">
    <source>
        <dbReference type="ARBA" id="ARBA00006284"/>
    </source>
</evidence>
<evidence type="ECO:0000256" key="3">
    <source>
        <dbReference type="ARBA" id="ARBA00022777"/>
    </source>
</evidence>
<keyword evidence="2 4" id="KW-0808">Transferase</keyword>
<dbReference type="RefSeq" id="WP_108991827.1">
    <property type="nucleotide sequence ID" value="NZ_BDQX01000051.1"/>
</dbReference>
<dbReference type="Proteomes" id="UP000245202">
    <property type="component" value="Unassembled WGS sequence"/>
</dbReference>
<gene>
    <name evidence="5" type="ORF">PAT3040_01072</name>
</gene>
<dbReference type="InterPro" id="IPR004381">
    <property type="entry name" value="Glycerate_kinase"/>
</dbReference>
<evidence type="ECO:0000256" key="4">
    <source>
        <dbReference type="PIRNR" id="PIRNR006078"/>
    </source>
</evidence>
<accession>A0A2R5EKA9</accession>
<comment type="caution">
    <text evidence="5">The sequence shown here is derived from an EMBL/GenBank/DDBJ whole genome shotgun (WGS) entry which is preliminary data.</text>
</comment>
<dbReference type="Gene3D" id="3.90.1510.10">
    <property type="entry name" value="Glycerate kinase, domain 2"/>
    <property type="match status" value="1"/>
</dbReference>
<dbReference type="AlphaFoldDB" id="A0A2R5EKA9"/>
<dbReference type="NCBIfam" id="TIGR00045">
    <property type="entry name" value="glycerate kinase"/>
    <property type="match status" value="1"/>
</dbReference>
<protein>
    <submittedName>
        <fullName evidence="5">Glycerate kinase</fullName>
    </submittedName>
</protein>
<evidence type="ECO:0000256" key="2">
    <source>
        <dbReference type="ARBA" id="ARBA00022679"/>
    </source>
</evidence>
<dbReference type="PIRSF" id="PIRSF006078">
    <property type="entry name" value="GlxK"/>
    <property type="match status" value="1"/>
</dbReference>
<dbReference type="EMBL" id="BDQX01000051">
    <property type="protein sequence ID" value="GBG06545.1"/>
    <property type="molecule type" value="Genomic_DNA"/>
</dbReference>
<dbReference type="InterPro" id="IPR018197">
    <property type="entry name" value="Glycerate_kinase_RE-like"/>
</dbReference>
<dbReference type="Gene3D" id="3.40.50.10350">
    <property type="entry name" value="Glycerate kinase, domain 1"/>
    <property type="match status" value="1"/>
</dbReference>
<proteinExistence type="inferred from homology"/>
<keyword evidence="6" id="KW-1185">Reference proteome</keyword>
<keyword evidence="3 4" id="KW-0418">Kinase</keyword>
<sequence>MKVLLAFDSFKGSLSSLDAGTIAAEAIREINPDAECDVIPLADGGEGTVEAVAYASKGELINLRTSGPLRESVNSPVALIPDRDGERTAVLESASICGLTMMPAGSLDPLAATSTGIGEVITELLDMGIRRFAVGLGGSAVNDGGMGMLAALGAEFLDAEGNRLNGSGGDMLKLASMSLAGLDERLSECRITIATDVDNPLCGELGATYIYGRQKGVTEELAAPLDQAMLLYGSLLEEALEELPSYQSRHVAKMQLQAASQSQSSSHSRTLLRDRPGAGAAGGLGFALMALGGEAASGADWMMSRAGFADRASGADWIVTGEGRSDRQTLHGKLPMRVAEAARQSGARCILMSGSLGDGITDLAPHFAGCFSIVKEPAKLEQCIEQAGPLLKLAVGETFRLIRSAEAARQS</sequence>